<protein>
    <recommendedName>
        <fullName evidence="8">DDE Tnp4 domain-containing protein</fullName>
    </recommendedName>
</protein>
<dbReference type="Pfam" id="PF13359">
    <property type="entry name" value="DDE_Tnp_4"/>
    <property type="match status" value="1"/>
</dbReference>
<dbReference type="PANTHER" id="PTHR22930">
    <property type="match status" value="1"/>
</dbReference>
<organism evidence="9 10">
    <name type="scientific">Euphydryas editha</name>
    <name type="common">Edith's checkerspot</name>
    <dbReference type="NCBI Taxonomy" id="104508"/>
    <lineage>
        <taxon>Eukaryota</taxon>
        <taxon>Metazoa</taxon>
        <taxon>Ecdysozoa</taxon>
        <taxon>Arthropoda</taxon>
        <taxon>Hexapoda</taxon>
        <taxon>Insecta</taxon>
        <taxon>Pterygota</taxon>
        <taxon>Neoptera</taxon>
        <taxon>Endopterygota</taxon>
        <taxon>Lepidoptera</taxon>
        <taxon>Glossata</taxon>
        <taxon>Ditrysia</taxon>
        <taxon>Papilionoidea</taxon>
        <taxon>Nymphalidae</taxon>
        <taxon>Nymphalinae</taxon>
        <taxon>Euphydryas</taxon>
    </lineage>
</organism>
<comment type="cofactor">
    <cofactor evidence="1">
        <name>a divalent metal cation</name>
        <dbReference type="ChEBI" id="CHEBI:60240"/>
    </cofactor>
</comment>
<dbReference type="InterPro" id="IPR045249">
    <property type="entry name" value="HARBI1-like"/>
</dbReference>
<dbReference type="GO" id="GO:0016787">
    <property type="term" value="F:hydrolase activity"/>
    <property type="evidence" value="ECO:0007669"/>
    <property type="project" value="UniProtKB-KW"/>
</dbReference>
<keyword evidence="10" id="KW-1185">Reference proteome</keyword>
<gene>
    <name evidence="9" type="ORF">EEDITHA_LOCUS8192</name>
</gene>
<evidence type="ECO:0000256" key="1">
    <source>
        <dbReference type="ARBA" id="ARBA00001968"/>
    </source>
</evidence>
<evidence type="ECO:0000256" key="2">
    <source>
        <dbReference type="ARBA" id="ARBA00004123"/>
    </source>
</evidence>
<evidence type="ECO:0000256" key="4">
    <source>
        <dbReference type="ARBA" id="ARBA00022722"/>
    </source>
</evidence>
<accession>A0AAU9U3B0</accession>
<keyword evidence="4" id="KW-0540">Nuclease</keyword>
<feature type="domain" description="DDE Tnp4" evidence="8">
    <location>
        <begin position="177"/>
        <end position="343"/>
    </location>
</feature>
<dbReference type="GO" id="GO:0004518">
    <property type="term" value="F:nuclease activity"/>
    <property type="evidence" value="ECO:0007669"/>
    <property type="project" value="UniProtKB-KW"/>
</dbReference>
<evidence type="ECO:0000313" key="10">
    <source>
        <dbReference type="Proteomes" id="UP001153954"/>
    </source>
</evidence>
<evidence type="ECO:0000256" key="3">
    <source>
        <dbReference type="ARBA" id="ARBA00006958"/>
    </source>
</evidence>
<dbReference type="AlphaFoldDB" id="A0AAU9U3B0"/>
<dbReference type="PANTHER" id="PTHR22930:SF269">
    <property type="entry name" value="NUCLEASE HARBI1-LIKE PROTEIN"/>
    <property type="match status" value="1"/>
</dbReference>
<keyword evidence="6" id="KW-0378">Hydrolase</keyword>
<proteinExistence type="inferred from homology"/>
<reference evidence="9" key="1">
    <citation type="submission" date="2022-03" db="EMBL/GenBank/DDBJ databases">
        <authorList>
            <person name="Tunstrom K."/>
        </authorList>
    </citation>
    <scope>NUCLEOTIDE SEQUENCE</scope>
</reference>
<dbReference type="GO" id="GO:0005634">
    <property type="term" value="C:nucleus"/>
    <property type="evidence" value="ECO:0007669"/>
    <property type="project" value="UniProtKB-SubCell"/>
</dbReference>
<comment type="subcellular location">
    <subcellularLocation>
        <location evidence="2">Nucleus</location>
    </subcellularLocation>
</comment>
<dbReference type="GO" id="GO:0046872">
    <property type="term" value="F:metal ion binding"/>
    <property type="evidence" value="ECO:0007669"/>
    <property type="project" value="UniProtKB-KW"/>
</dbReference>
<evidence type="ECO:0000259" key="8">
    <source>
        <dbReference type="Pfam" id="PF13359"/>
    </source>
</evidence>
<comment type="caution">
    <text evidence="9">The sequence shown here is derived from an EMBL/GenBank/DDBJ whole genome shotgun (WGS) entry which is preliminary data.</text>
</comment>
<keyword evidence="5" id="KW-0479">Metal-binding</keyword>
<sequence>MSDNSNKMKRELLKRLIEDEEEDDEIIWFLLSSKRKKVDSLYTSRVEEGSYQILIKRHLNAKELKFRKYCRLNKTQFKFVLSLIENDIRPMKKGSITAEEKLFLTLRFLATGETYASLDFNYRISASYISRIVQQVLASLRKNLVPIFLPMPTEDQLKQTSGHFWNRWNVPNCFGAIDGKHVRIKAPQNSGSIFFNYKDYYSTVLLAIVDANCKFIAVDVGSYGKEGDSGIFKKSAMGKRICSGQFNVPQSAPLPGTDILTPHYLIGDDAFALDVYMMKPYYRNHVRNDRDKAIFNYRICRARRVTENAFGLLSQVFRVLYTPIAIKPELCDDLIITICCLHNLLRDAYLENNGIPYYRYDRKKPKPTENMIPLARRGGS</sequence>
<evidence type="ECO:0000256" key="6">
    <source>
        <dbReference type="ARBA" id="ARBA00022801"/>
    </source>
</evidence>
<dbReference type="Proteomes" id="UP001153954">
    <property type="component" value="Unassembled WGS sequence"/>
</dbReference>
<keyword evidence="7" id="KW-0539">Nucleus</keyword>
<evidence type="ECO:0000313" key="9">
    <source>
        <dbReference type="EMBL" id="CAH2092436.1"/>
    </source>
</evidence>
<dbReference type="EMBL" id="CAKOGL010000011">
    <property type="protein sequence ID" value="CAH2092436.1"/>
    <property type="molecule type" value="Genomic_DNA"/>
</dbReference>
<comment type="similarity">
    <text evidence="3">Belongs to the HARBI1 family.</text>
</comment>
<evidence type="ECO:0000256" key="7">
    <source>
        <dbReference type="ARBA" id="ARBA00023242"/>
    </source>
</evidence>
<name>A0AAU9U3B0_EUPED</name>
<dbReference type="InterPro" id="IPR027806">
    <property type="entry name" value="HARBI1_dom"/>
</dbReference>
<evidence type="ECO:0000256" key="5">
    <source>
        <dbReference type="ARBA" id="ARBA00022723"/>
    </source>
</evidence>